<gene>
    <name evidence="9" type="primary">TBL3</name>
</gene>
<dbReference type="InterPro" id="IPR011047">
    <property type="entry name" value="Quinoprotein_ADH-like_sf"/>
</dbReference>
<dbReference type="PANTHER" id="PTHR19854">
    <property type="entry name" value="TRANSDUCIN BETA-LIKE 3"/>
    <property type="match status" value="1"/>
</dbReference>
<evidence type="ECO:0000256" key="2">
    <source>
        <dbReference type="ARBA" id="ARBA00022574"/>
    </source>
</evidence>
<proteinExistence type="predicted"/>
<evidence type="ECO:0000313" key="8">
    <source>
        <dbReference type="Proteomes" id="UP000694865"/>
    </source>
</evidence>
<feature type="repeat" description="WD" evidence="5">
    <location>
        <begin position="379"/>
        <end position="420"/>
    </location>
</feature>
<organism evidence="8 9">
    <name type="scientific">Saccoglossus kowalevskii</name>
    <name type="common">Acorn worm</name>
    <dbReference type="NCBI Taxonomy" id="10224"/>
    <lineage>
        <taxon>Eukaryota</taxon>
        <taxon>Metazoa</taxon>
        <taxon>Hemichordata</taxon>
        <taxon>Enteropneusta</taxon>
        <taxon>Harrimaniidae</taxon>
        <taxon>Saccoglossus</taxon>
    </lineage>
</organism>
<dbReference type="CDD" id="cd00200">
    <property type="entry name" value="WD40"/>
    <property type="match status" value="2"/>
</dbReference>
<feature type="region of interest" description="Disordered" evidence="6">
    <location>
        <begin position="779"/>
        <end position="949"/>
    </location>
</feature>
<keyword evidence="2 5" id="KW-0853">WD repeat</keyword>
<feature type="repeat" description="WD" evidence="5">
    <location>
        <begin position="452"/>
        <end position="486"/>
    </location>
</feature>
<evidence type="ECO:0000256" key="5">
    <source>
        <dbReference type="PROSITE-ProRule" id="PRU00221"/>
    </source>
</evidence>
<dbReference type="PANTHER" id="PTHR19854:SF15">
    <property type="entry name" value="TRANSDUCIN BETA-LIKE PROTEIN 3"/>
    <property type="match status" value="1"/>
</dbReference>
<protein>
    <submittedName>
        <fullName evidence="9">Transducin (Beta)-like 3</fullName>
    </submittedName>
</protein>
<feature type="repeat" description="WD" evidence="5">
    <location>
        <begin position="529"/>
        <end position="570"/>
    </location>
</feature>
<accession>A0ABM0GP68</accession>
<feature type="repeat" description="WD" evidence="5">
    <location>
        <begin position="185"/>
        <end position="226"/>
    </location>
</feature>
<dbReference type="InterPro" id="IPR020472">
    <property type="entry name" value="WD40_PAC1"/>
</dbReference>
<dbReference type="PRINTS" id="PR00320">
    <property type="entry name" value="GPROTEINBRPT"/>
</dbReference>
<keyword evidence="3" id="KW-0677">Repeat</keyword>
<dbReference type="GeneID" id="100376515"/>
<feature type="compositionally biased region" description="Basic residues" evidence="6">
    <location>
        <begin position="866"/>
        <end position="877"/>
    </location>
</feature>
<dbReference type="InterPro" id="IPR001680">
    <property type="entry name" value="WD40_rpt"/>
</dbReference>
<sequence length="990" mass="110968">MAAPLKSNFVVSTKIDAFYTGGKVLLSQDGLHMFCQCNEKIKILEVETGKVVHTVIQDDEDEITCFTVTNDSQVLVTAARNLLLRQWDWKDKVCTRTWKAIHAAPVASMTFDSTSTLLATGGCDSTIKIWDIIKQYCTHNLKGSHGVVSIVQFHPDISRLQLYSASDDYKIRIWDLQTSRCIAFLESHFSAVTAMSFTEDGDTMVSSGRDNVVIVWDVVNYSAKRTIPVYETVEGVLLLTKKLLPEIHVDDKNLYFITAGSKGLFRVWNAGTGNCVFTQTNSITQKPPSKKTSDEQDPAGNIVQLHRCDALNVLCVVSYDHNIVFYNIDDFNLVKQFVGYNDEVLDVKLMGEKETHIAVATNSEQIRIIELSTQNCQILTGHSDIVLSLDVFKDGLLMVSSSKDNTIRLWKMDVSTGTVSCIGVGSGHTHGIGTVATPSHPKISLGISRLDINSVAVSPNDKLIATGSQDKSAKIWSSNKASLLGVCRGHRRGIWCLQFSPVDQVLATSSADGTIKIWSISDFTCLKTFEGHDSSVLKVIFLSRGMQIMSSGSDGLLKLWTIKTNECVNTFDEHQDKCWALVAKKPGDYIISGAADSTLIIWQDVTEIEKEEILSKQEHDILKEQELSNLLQRKKYLKAIGIAITLDQPFKALYIIKEILSEPNGKEDLSKTLGKLRADQLDAIMKFAIHWNTNSKHCHHAQTVLQLILCSISPDDLMAYPHAKECVQAFLPYTERHFQRMNRLLQQSMFIEYTWHKMRMVAGDTSSTNVAMEIHQPAFSVDKSKSMDQSDSDNSSQSDEDEKSVSQSDSSSAAEDNQLVEKKFNNQLDSDDSSQSDSDEAAEDANSVSQSDSQDESADQAEIKRLRTTKSRTKKIKPMQIDKIESESESENEIKIRKHEKTASKMSLRTRMSKRKHLENDKSRNVVHDEKENVPSDDEDVPQQRNGMRLKRKTIKKVSEVSLVTPKTKKKIPSQKVMEVTSRRSLRKRK</sequence>
<evidence type="ECO:0000256" key="3">
    <source>
        <dbReference type="ARBA" id="ARBA00022737"/>
    </source>
</evidence>
<dbReference type="Pfam" id="PF00400">
    <property type="entry name" value="WD40"/>
    <property type="match status" value="8"/>
</dbReference>
<dbReference type="SMART" id="SM00320">
    <property type="entry name" value="WD40"/>
    <property type="match status" value="10"/>
</dbReference>
<feature type="repeat" description="WD" evidence="5">
    <location>
        <begin position="571"/>
        <end position="603"/>
    </location>
</feature>
<evidence type="ECO:0000256" key="1">
    <source>
        <dbReference type="ARBA" id="ARBA00004604"/>
    </source>
</evidence>
<dbReference type="RefSeq" id="XP_002734280.1">
    <property type="nucleotide sequence ID" value="XM_002734234.2"/>
</dbReference>
<evidence type="ECO:0000313" key="9">
    <source>
        <dbReference type="RefSeq" id="XP_002734280.1"/>
    </source>
</evidence>
<evidence type="ECO:0000256" key="4">
    <source>
        <dbReference type="ARBA" id="ARBA00023242"/>
    </source>
</evidence>
<dbReference type="Gene3D" id="2.130.10.10">
    <property type="entry name" value="YVTN repeat-like/Quinoprotein amine dehydrogenase"/>
    <property type="match status" value="4"/>
</dbReference>
<evidence type="ECO:0000259" key="7">
    <source>
        <dbReference type="Pfam" id="PF08625"/>
    </source>
</evidence>
<dbReference type="SUPFAM" id="SSF69322">
    <property type="entry name" value="Tricorn protease domain 2"/>
    <property type="match status" value="1"/>
</dbReference>
<feature type="compositionally biased region" description="Basic and acidic residues" evidence="6">
    <location>
        <begin position="918"/>
        <end position="934"/>
    </location>
</feature>
<name>A0ABM0GP68_SACKO</name>
<dbReference type="InterPro" id="IPR013934">
    <property type="entry name" value="Utp13_C"/>
</dbReference>
<feature type="repeat" description="WD" evidence="5">
    <location>
        <begin position="99"/>
        <end position="132"/>
    </location>
</feature>
<keyword evidence="4" id="KW-0539">Nucleus</keyword>
<feature type="repeat" description="WD" evidence="5">
    <location>
        <begin position="487"/>
        <end position="528"/>
    </location>
</feature>
<dbReference type="InterPro" id="IPR019775">
    <property type="entry name" value="WD40_repeat_CS"/>
</dbReference>
<dbReference type="PROSITE" id="PS50294">
    <property type="entry name" value="WD_REPEATS_REGION"/>
    <property type="match status" value="7"/>
</dbReference>
<feature type="domain" description="U3 small nucleolar RNA-associated protein 13 C-terminal" evidence="7">
    <location>
        <begin position="624"/>
        <end position="758"/>
    </location>
</feature>
<dbReference type="PROSITE" id="PS00678">
    <property type="entry name" value="WD_REPEATS_1"/>
    <property type="match status" value="3"/>
</dbReference>
<feature type="region of interest" description="Disordered" evidence="6">
    <location>
        <begin position="965"/>
        <end position="990"/>
    </location>
</feature>
<feature type="compositionally biased region" description="Acidic residues" evidence="6">
    <location>
        <begin position="829"/>
        <end position="843"/>
    </location>
</feature>
<feature type="compositionally biased region" description="Low complexity" evidence="6">
    <location>
        <begin position="805"/>
        <end position="816"/>
    </location>
</feature>
<dbReference type="Pfam" id="PF08625">
    <property type="entry name" value="Utp13"/>
    <property type="match status" value="1"/>
</dbReference>
<reference evidence="9" key="1">
    <citation type="submission" date="2025-08" db="UniProtKB">
        <authorList>
            <consortium name="RefSeq"/>
        </authorList>
    </citation>
    <scope>IDENTIFICATION</scope>
    <source>
        <tissue evidence="9">Testes</tissue>
    </source>
</reference>
<dbReference type="Proteomes" id="UP000694865">
    <property type="component" value="Unplaced"/>
</dbReference>
<dbReference type="PROSITE" id="PS50082">
    <property type="entry name" value="WD_REPEATS_2"/>
    <property type="match status" value="8"/>
</dbReference>
<evidence type="ECO:0000256" key="6">
    <source>
        <dbReference type="SAM" id="MobiDB-lite"/>
    </source>
</evidence>
<keyword evidence="8" id="KW-1185">Reference proteome</keyword>
<feature type="repeat" description="WD" evidence="5">
    <location>
        <begin position="141"/>
        <end position="184"/>
    </location>
</feature>
<dbReference type="SUPFAM" id="SSF50998">
    <property type="entry name" value="Quinoprotein alcohol dehydrogenase-like"/>
    <property type="match status" value="1"/>
</dbReference>
<dbReference type="InterPro" id="IPR015943">
    <property type="entry name" value="WD40/YVTN_repeat-like_dom_sf"/>
</dbReference>
<comment type="subcellular location">
    <subcellularLocation>
        <location evidence="1">Nucleus</location>
        <location evidence="1">Nucleolus</location>
    </subcellularLocation>
</comment>